<evidence type="ECO:0000313" key="2">
    <source>
        <dbReference type="EMBL" id="MBA8806183.1"/>
    </source>
</evidence>
<dbReference type="InterPro" id="IPR012042">
    <property type="entry name" value="NeuTTM/CthTTM-like"/>
</dbReference>
<evidence type="ECO:0000313" key="3">
    <source>
        <dbReference type="Proteomes" id="UP000540568"/>
    </source>
</evidence>
<dbReference type="CDD" id="cd07891">
    <property type="entry name" value="CYTH-like_CthTTM-like_1"/>
    <property type="match status" value="1"/>
</dbReference>
<evidence type="ECO:0000259" key="1">
    <source>
        <dbReference type="SMART" id="SM01118"/>
    </source>
</evidence>
<dbReference type="SMART" id="SM01118">
    <property type="entry name" value="CYTH"/>
    <property type="match status" value="1"/>
</dbReference>
<dbReference type="RefSeq" id="WP_220489377.1">
    <property type="nucleotide sequence ID" value="NZ_BAAATF010000001.1"/>
</dbReference>
<dbReference type="PANTHER" id="PTHR40114:SF1">
    <property type="entry name" value="SLR0698 PROTEIN"/>
    <property type="match status" value="1"/>
</dbReference>
<gene>
    <name evidence="2" type="ORF">FHX71_000125</name>
</gene>
<organism evidence="2 3">
    <name type="scientific">Promicromonospora sukumoe</name>
    <dbReference type="NCBI Taxonomy" id="88382"/>
    <lineage>
        <taxon>Bacteria</taxon>
        <taxon>Bacillati</taxon>
        <taxon>Actinomycetota</taxon>
        <taxon>Actinomycetes</taxon>
        <taxon>Micrococcales</taxon>
        <taxon>Promicromonosporaceae</taxon>
        <taxon>Promicromonospora</taxon>
    </lineage>
</organism>
<dbReference type="InterPro" id="IPR023577">
    <property type="entry name" value="CYTH_domain"/>
</dbReference>
<protein>
    <submittedName>
        <fullName evidence="2">CYTH domain-containing protein</fullName>
    </submittedName>
</protein>
<dbReference type="InterPro" id="IPR033469">
    <property type="entry name" value="CYTH-like_dom_sf"/>
</dbReference>
<dbReference type="SUPFAM" id="SSF55154">
    <property type="entry name" value="CYTH-like phosphatases"/>
    <property type="match status" value="1"/>
</dbReference>
<name>A0A7W3J4P7_9MICO</name>
<keyword evidence="3" id="KW-1185">Reference proteome</keyword>
<dbReference type="Proteomes" id="UP000540568">
    <property type="component" value="Unassembled WGS sequence"/>
</dbReference>
<sequence>MSDDLFDGPAAPDPDPDRGYADFEFERRFFVRDLPAELKDAPALIVQSYFLADDGYALRVRVQAGDVDADLTGETDPAELLRAHTSDIDFAAVTVKGPAVGGTRYEAERELDPRVGVELVRRGGAPIVKVRYAAWLGADGWSIDVFGGANHPLVVAECERSGPVTGLQIPDFCVTEITDDRRFSNESLAMEPYSAWAPSFAAELASEGPVFRQDFGPNTHLRL</sequence>
<feature type="domain" description="CYTH" evidence="1">
    <location>
        <begin position="22"/>
        <end position="190"/>
    </location>
</feature>
<dbReference type="EMBL" id="JACGWV010000001">
    <property type="protein sequence ID" value="MBA8806183.1"/>
    <property type="molecule type" value="Genomic_DNA"/>
</dbReference>
<proteinExistence type="predicted"/>
<reference evidence="2 3" key="1">
    <citation type="submission" date="2020-07" db="EMBL/GenBank/DDBJ databases">
        <title>Sequencing the genomes of 1000 actinobacteria strains.</title>
        <authorList>
            <person name="Klenk H.-P."/>
        </authorList>
    </citation>
    <scope>NUCLEOTIDE SEQUENCE [LARGE SCALE GENOMIC DNA]</scope>
    <source>
        <strain evidence="2 3">DSM 44121</strain>
    </source>
</reference>
<dbReference type="PANTHER" id="PTHR40114">
    <property type="entry name" value="SLR0698 PROTEIN"/>
    <property type="match status" value="1"/>
</dbReference>
<comment type="caution">
    <text evidence="2">The sequence shown here is derived from an EMBL/GenBank/DDBJ whole genome shotgun (WGS) entry which is preliminary data.</text>
</comment>
<dbReference type="Gene3D" id="2.40.320.10">
    <property type="entry name" value="Hypothetical Protein Pfu-838710-001"/>
    <property type="match status" value="1"/>
</dbReference>
<accession>A0A7W3J4P7</accession>
<dbReference type="AlphaFoldDB" id="A0A7W3J4P7"/>